<comment type="caution">
    <text evidence="1">The sequence shown here is derived from an EMBL/GenBank/DDBJ whole genome shotgun (WGS) entry which is preliminary data.</text>
</comment>
<dbReference type="EMBL" id="SOCQ01000019">
    <property type="protein sequence ID" value="TDV40611.1"/>
    <property type="molecule type" value="Genomic_DNA"/>
</dbReference>
<evidence type="ECO:0000313" key="2">
    <source>
        <dbReference type="Proteomes" id="UP000295804"/>
    </source>
</evidence>
<dbReference type="AlphaFoldDB" id="A0A4V3FQR0"/>
<sequence length="229" mass="26415">MFTQRTKKGSQKYSLIRGECSVKNYKIICYRARFDDFKKISSSRIRSIPAEINDDFALLASVDQNGLIGFDRSKEGAAAIKSLVDNCYYIDINGKLQPPSSKKLHYMPFFLFRDKDGEFERAVSEHRRYEIDVKKYEILSRHRRVEKPTPPTLTIFLQSDDFSISQEAYNLFKNACQYVAITKISGEYGHGAFDVFSSDLNCFFDEFYSVAGESAEWIMIDNPSQLPIH</sequence>
<name>A0A4V3FQR0_9PSED</name>
<reference evidence="1 2" key="1">
    <citation type="submission" date="2019-03" db="EMBL/GenBank/DDBJ databases">
        <title>Genomic analyses of the natural microbiome of Caenorhabditis elegans.</title>
        <authorList>
            <person name="Samuel B."/>
        </authorList>
    </citation>
    <scope>NUCLEOTIDE SEQUENCE [LARGE SCALE GENOMIC DNA]</scope>
    <source>
        <strain evidence="1 2">BIGb0525</strain>
    </source>
</reference>
<accession>A0A4V3FQR0</accession>
<evidence type="ECO:0000313" key="1">
    <source>
        <dbReference type="EMBL" id="TDV40611.1"/>
    </source>
</evidence>
<proteinExistence type="predicted"/>
<gene>
    <name evidence="1" type="ORF">EDF87_119133</name>
</gene>
<protein>
    <submittedName>
        <fullName evidence="1">Uncharacterized protein</fullName>
    </submittedName>
</protein>
<organism evidence="1 2">
    <name type="scientific">Pseudomonas helmanticensis</name>
    <dbReference type="NCBI Taxonomy" id="1471381"/>
    <lineage>
        <taxon>Bacteria</taxon>
        <taxon>Pseudomonadati</taxon>
        <taxon>Pseudomonadota</taxon>
        <taxon>Gammaproteobacteria</taxon>
        <taxon>Pseudomonadales</taxon>
        <taxon>Pseudomonadaceae</taxon>
        <taxon>Pseudomonas</taxon>
    </lineage>
</organism>
<dbReference type="Proteomes" id="UP000295804">
    <property type="component" value="Unassembled WGS sequence"/>
</dbReference>